<dbReference type="AlphaFoldDB" id="A0A4Q0VQ01"/>
<keyword evidence="2" id="KW-1185">Reference proteome</keyword>
<comment type="caution">
    <text evidence="1">The sequence shown here is derived from an EMBL/GenBank/DDBJ whole genome shotgun (WGS) entry which is preliminary data.</text>
</comment>
<dbReference type="RefSeq" id="WP_129079846.1">
    <property type="nucleotide sequence ID" value="NZ_QOUX01000046.1"/>
</dbReference>
<dbReference type="EMBL" id="QOUX01000046">
    <property type="protein sequence ID" value="RXI98493.1"/>
    <property type="molecule type" value="Genomic_DNA"/>
</dbReference>
<dbReference type="Proteomes" id="UP000290649">
    <property type="component" value="Unassembled WGS sequence"/>
</dbReference>
<sequence length="142" mass="16698">MFKVSNISSLKQVDYCVWHVVFNIENLPLEYATDFLYLIKEQKWVVNSLITHELTSLMKGHTCKYCGETKIACFVASHDFKMIKQGIAGHEYFRARVSEELQIDKNIATELMVVNKKSEWEKLASENRFYGNLQRIKERQNE</sequence>
<organism evidence="1 2">
    <name type="scientific">Anaerobacillus alkaliphilus</name>
    <dbReference type="NCBI Taxonomy" id="1548597"/>
    <lineage>
        <taxon>Bacteria</taxon>
        <taxon>Bacillati</taxon>
        <taxon>Bacillota</taxon>
        <taxon>Bacilli</taxon>
        <taxon>Bacillales</taxon>
        <taxon>Bacillaceae</taxon>
        <taxon>Anaerobacillus</taxon>
    </lineage>
</organism>
<evidence type="ECO:0000313" key="2">
    <source>
        <dbReference type="Proteomes" id="UP000290649"/>
    </source>
</evidence>
<name>A0A4Q0VQ01_9BACI</name>
<accession>A0A4Q0VQ01</accession>
<reference evidence="1 2" key="1">
    <citation type="journal article" date="2019" name="Int. J. Syst. Evol. Microbiol.">
        <title>Anaerobacillus alkaliphilus sp. nov., a novel alkaliphilic and moderately halophilic bacterium.</title>
        <authorList>
            <person name="Borsodi A.K."/>
            <person name="Aszalos J.M."/>
            <person name="Bihari P."/>
            <person name="Nagy I."/>
            <person name="Schumann P."/>
            <person name="Sproer C."/>
            <person name="Kovacs A.L."/>
            <person name="Boka K."/>
            <person name="Dobosy P."/>
            <person name="Ovari M."/>
            <person name="Szili-Kovacs T."/>
            <person name="Toth E."/>
        </authorList>
    </citation>
    <scope>NUCLEOTIDE SEQUENCE [LARGE SCALE GENOMIC DNA]</scope>
    <source>
        <strain evidence="1 2">B16-10</strain>
    </source>
</reference>
<dbReference type="OrthoDB" id="2965770at2"/>
<protein>
    <submittedName>
        <fullName evidence="1">Uncharacterized protein</fullName>
    </submittedName>
</protein>
<evidence type="ECO:0000313" key="1">
    <source>
        <dbReference type="EMBL" id="RXI98493.1"/>
    </source>
</evidence>
<proteinExistence type="predicted"/>
<gene>
    <name evidence="1" type="ORF">DS745_19410</name>
</gene>